<feature type="compositionally biased region" description="Low complexity" evidence="2">
    <location>
        <begin position="669"/>
        <end position="682"/>
    </location>
</feature>
<evidence type="ECO:0000256" key="2">
    <source>
        <dbReference type="SAM" id="MobiDB-lite"/>
    </source>
</evidence>
<evidence type="ECO:0000256" key="1">
    <source>
        <dbReference type="SAM" id="Coils"/>
    </source>
</evidence>
<feature type="domain" description="GYF" evidence="3">
    <location>
        <begin position="345"/>
        <end position="400"/>
    </location>
</feature>
<keyword evidence="1" id="KW-0175">Coiled coil</keyword>
<feature type="compositionally biased region" description="Basic and acidic residues" evidence="2">
    <location>
        <begin position="835"/>
        <end position="850"/>
    </location>
</feature>
<protein>
    <recommendedName>
        <fullName evidence="3">GYF domain-containing protein</fullName>
    </recommendedName>
</protein>
<feature type="compositionally biased region" description="Basic and acidic residues" evidence="2">
    <location>
        <begin position="1083"/>
        <end position="1094"/>
    </location>
</feature>
<gene>
    <name evidence="4" type="ORF">BCR43DRAFT_498068</name>
</gene>
<feature type="region of interest" description="Disordered" evidence="2">
    <location>
        <begin position="503"/>
        <end position="562"/>
    </location>
</feature>
<feature type="compositionally biased region" description="Basic and acidic residues" evidence="2">
    <location>
        <begin position="893"/>
        <end position="908"/>
    </location>
</feature>
<feature type="coiled-coil region" evidence="1">
    <location>
        <begin position="617"/>
        <end position="665"/>
    </location>
</feature>
<feature type="compositionally biased region" description="Polar residues" evidence="2">
    <location>
        <begin position="503"/>
        <end position="518"/>
    </location>
</feature>
<accession>A0A1X2H390</accession>
<dbReference type="InterPro" id="IPR003169">
    <property type="entry name" value="GYF"/>
</dbReference>
<evidence type="ECO:0000313" key="4">
    <source>
        <dbReference type="EMBL" id="ORY92261.1"/>
    </source>
</evidence>
<organism evidence="4 5">
    <name type="scientific">Syncephalastrum racemosum</name>
    <name type="common">Filamentous fungus</name>
    <dbReference type="NCBI Taxonomy" id="13706"/>
    <lineage>
        <taxon>Eukaryota</taxon>
        <taxon>Fungi</taxon>
        <taxon>Fungi incertae sedis</taxon>
        <taxon>Mucoromycota</taxon>
        <taxon>Mucoromycotina</taxon>
        <taxon>Mucoromycetes</taxon>
        <taxon>Mucorales</taxon>
        <taxon>Syncephalastraceae</taxon>
        <taxon>Syncephalastrum</taxon>
    </lineage>
</organism>
<feature type="compositionally biased region" description="Polar residues" evidence="2">
    <location>
        <begin position="864"/>
        <end position="879"/>
    </location>
</feature>
<dbReference type="Pfam" id="PF02213">
    <property type="entry name" value="GYF"/>
    <property type="match status" value="1"/>
</dbReference>
<comment type="caution">
    <text evidence="4">The sequence shown here is derived from an EMBL/GenBank/DDBJ whole genome shotgun (WGS) entry which is preliminary data.</text>
</comment>
<dbReference type="SUPFAM" id="SSF55277">
    <property type="entry name" value="GYF domain"/>
    <property type="match status" value="1"/>
</dbReference>
<dbReference type="CDD" id="cd00072">
    <property type="entry name" value="GYF"/>
    <property type="match status" value="1"/>
</dbReference>
<dbReference type="GO" id="GO:0005829">
    <property type="term" value="C:cytosol"/>
    <property type="evidence" value="ECO:0007669"/>
    <property type="project" value="TreeGrafter"/>
</dbReference>
<name>A0A1X2H390_SYNRA</name>
<dbReference type="Gene3D" id="3.30.1490.40">
    <property type="match status" value="1"/>
</dbReference>
<feature type="compositionally biased region" description="Polar residues" evidence="2">
    <location>
        <begin position="917"/>
        <end position="930"/>
    </location>
</feature>
<feature type="compositionally biased region" description="Polar residues" evidence="2">
    <location>
        <begin position="767"/>
        <end position="781"/>
    </location>
</feature>
<reference evidence="4 5" key="1">
    <citation type="submission" date="2016-07" db="EMBL/GenBank/DDBJ databases">
        <title>Pervasive Adenine N6-methylation of Active Genes in Fungi.</title>
        <authorList>
            <consortium name="DOE Joint Genome Institute"/>
            <person name="Mondo S.J."/>
            <person name="Dannebaum R.O."/>
            <person name="Kuo R.C."/>
            <person name="Labutti K."/>
            <person name="Haridas S."/>
            <person name="Kuo A."/>
            <person name="Salamov A."/>
            <person name="Ahrendt S.R."/>
            <person name="Lipzen A."/>
            <person name="Sullivan W."/>
            <person name="Andreopoulos W.B."/>
            <person name="Clum A."/>
            <person name="Lindquist E."/>
            <person name="Daum C."/>
            <person name="Ramamoorthy G.K."/>
            <person name="Gryganskyi A."/>
            <person name="Culley D."/>
            <person name="Magnuson J.K."/>
            <person name="James T.Y."/>
            <person name="O'Malley M.A."/>
            <person name="Stajich J.E."/>
            <person name="Spatafora J.W."/>
            <person name="Visel A."/>
            <person name="Grigoriev I.V."/>
        </authorList>
    </citation>
    <scope>NUCLEOTIDE SEQUENCE [LARGE SCALE GENOMIC DNA]</scope>
    <source>
        <strain evidence="4 5">NRRL 2496</strain>
    </source>
</reference>
<feature type="compositionally biased region" description="Low complexity" evidence="2">
    <location>
        <begin position="980"/>
        <end position="1000"/>
    </location>
</feature>
<dbReference type="PANTHER" id="PTHR14445">
    <property type="entry name" value="GRB10 INTERACTING GYF PROTEIN"/>
    <property type="match status" value="1"/>
</dbReference>
<dbReference type="InterPro" id="IPR051640">
    <property type="entry name" value="GRB10-interact_GYF"/>
</dbReference>
<sequence>MTTNMNFGPEWMRGTIPKRTTTLDAQDMRSLAMNTAAASPHGYPSLSNDAGHGHSLGSDYLPSPNEESGDSNAYRYSKDFMLSLYKPVDLPAELERHDYVAVPDSQGPLSFVELSEEEKKILSGPVHSEVSRRMVSSGDRSNSQRNHRDLYGSPMQSPASENTPSTPGRMTASRSKGYFSKDRDQMPRRSDLDDLRQHDWSDGLGAPSPGKNGDVVDDAWSSVNREAVGSFDANGMFRLGGTGSPLDGKLARDWQGDTDLGVGGKETRAGSRNFRHQADSMLMRDSFGVSAANVSAASAVAAASPFKEHASFNGLSPDVPLEQDRMFKQQQQQQQQQLQQVPQQPLRWVYRDPQGNIQGPFEAQEMQEWYKAGFFSPSLLVKREDDAQFEPLLALIRRLGNEEEPFLTPAVSTPLGGTPMHESPSNLHIGLPPTRGIDPFNRGPSSSSSMFGASDPANGAGLFRNQSQPLSTPGSSAGLGDFNKYYPLGGNGAVGGVSSFLQQQMGNPASPQSPSRLQDSFGGFGPSILGQRDTPSPWEKPRAPAWLNNGGQNDLFGADPAGISPLLQRQQQAQQHAAQQQQQGINPLFMGNMGPAMGGMGALGAGAMGSPGLFDYQRAMNEQLEQHQQYIQLLQQKQQEHLQLQQQLQQHLQQQAQQVQQVQQQPQQHVQQHQAQQPQQQQIPVESMAQPSHTYGVPSPAAQSPYATPAKVASPKAQPASAKAQTNGWDSAPGTPASSKKTSERDTSNKASEWDTSSSVPGWESPSKVSSGWESPKQAKQNAAEPAQETTDALADTIAETHISEPEPEPVVEQPAPRAPSPKKPAAKPVSLREIQAEEMRKQEQAKQEQRQQAAAAAAAAAATNGQSAQVKTGWSTGSAWGGPVSKGPSLREIQEMEAKEAEARKQAAEAQAAAMLNSSGSNDAPSSLSWGVVVPNKGSHTPTSTSSTAPAWGTTAAPKKTLREIQQEEEVAMKRRAKQQQQQQQQQQAATSASSMASSLSNHVKSGYAGIATSAAATDSPGPGWTTVTNARTTPKTPSTTAAPPASTPSSTMPRSSSGWDTVGAPRAAPQPAPVSQPRTPVKVEGEPKAPSEDFRRWCRHSLRGLNDGVHAEDIMMMLQSFPLNNSSAEIIQDIIYSNSTSMDGRRFAQEYMKRRKADLAGKLNVTMPVMSPALEDESEFKVVTKKGKKKTQV</sequence>
<feature type="compositionally biased region" description="Low complexity" evidence="2">
    <location>
        <begin position="709"/>
        <end position="725"/>
    </location>
</feature>
<dbReference type="SMART" id="SM00444">
    <property type="entry name" value="GYF"/>
    <property type="match status" value="1"/>
</dbReference>
<dbReference type="PANTHER" id="PTHR14445:SF36">
    <property type="entry name" value="FI03272P-RELATED"/>
    <property type="match status" value="1"/>
</dbReference>
<dbReference type="PROSITE" id="PS50829">
    <property type="entry name" value="GYF"/>
    <property type="match status" value="1"/>
</dbReference>
<dbReference type="EMBL" id="MCGN01000010">
    <property type="protein sequence ID" value="ORY92261.1"/>
    <property type="molecule type" value="Genomic_DNA"/>
</dbReference>
<feature type="region of interest" description="Disordered" evidence="2">
    <location>
        <begin position="35"/>
        <end position="72"/>
    </location>
</feature>
<dbReference type="STRING" id="13706.A0A1X2H390"/>
<feature type="compositionally biased region" description="Basic and acidic residues" evidence="2">
    <location>
        <begin position="179"/>
        <end position="201"/>
    </location>
</feature>
<dbReference type="Proteomes" id="UP000242180">
    <property type="component" value="Unassembled WGS sequence"/>
</dbReference>
<feature type="compositionally biased region" description="Polar residues" evidence="2">
    <location>
        <begin position="749"/>
        <end position="760"/>
    </location>
</feature>
<dbReference type="AlphaFoldDB" id="A0A1X2H390"/>
<dbReference type="InterPro" id="IPR035445">
    <property type="entry name" value="GYF-like_dom_sf"/>
</dbReference>
<keyword evidence="5" id="KW-1185">Reference proteome</keyword>
<dbReference type="OMA" id="THLDTEW"/>
<feature type="compositionally biased region" description="Low complexity" evidence="2">
    <location>
        <begin position="938"/>
        <end position="960"/>
    </location>
</feature>
<evidence type="ECO:0000313" key="5">
    <source>
        <dbReference type="Proteomes" id="UP000242180"/>
    </source>
</evidence>
<feature type="compositionally biased region" description="Polar residues" evidence="2">
    <location>
        <begin position="154"/>
        <end position="174"/>
    </location>
</feature>
<dbReference type="InParanoid" id="A0A1X2H390"/>
<feature type="region of interest" description="Disordered" evidence="2">
    <location>
        <begin position="1015"/>
        <end position="1094"/>
    </location>
</feature>
<feature type="region of interest" description="Disordered" evidence="2">
    <location>
        <begin position="669"/>
        <end position="1002"/>
    </location>
</feature>
<feature type="compositionally biased region" description="Low complexity" evidence="2">
    <location>
        <begin position="1032"/>
        <end position="1059"/>
    </location>
</feature>
<feature type="compositionally biased region" description="Low complexity" evidence="2">
    <location>
        <begin position="851"/>
        <end position="863"/>
    </location>
</feature>
<dbReference type="OrthoDB" id="6415790at2759"/>
<feature type="region of interest" description="Disordered" evidence="2">
    <location>
        <begin position="119"/>
        <end position="216"/>
    </location>
</feature>
<evidence type="ECO:0000259" key="3">
    <source>
        <dbReference type="PROSITE" id="PS50829"/>
    </source>
</evidence>
<proteinExistence type="predicted"/>